<dbReference type="Gene3D" id="3.30.2310.20">
    <property type="entry name" value="RelE-like"/>
    <property type="match status" value="1"/>
</dbReference>
<name>J1JEW6_9HYPH</name>
<proteinExistence type="predicted"/>
<reference evidence="2 3" key="1">
    <citation type="submission" date="2012-03" db="EMBL/GenBank/DDBJ databases">
        <title>The Genome Sequence of Bartonella rattimassiliensis 15908.</title>
        <authorList>
            <consortium name="The Broad Institute Genome Sequencing Platform"/>
            <consortium name="The Broad Institute Genome Sequencing Center for Infectious Disease"/>
            <person name="Feldgarden M."/>
            <person name="Kirby J."/>
            <person name="Kosoy M."/>
            <person name="Birtles R."/>
            <person name="Probert W.S."/>
            <person name="Chiaraviglio L."/>
            <person name="Young S.K."/>
            <person name="Zeng Q."/>
            <person name="Gargeya S."/>
            <person name="Fitzgerald M."/>
            <person name="Haas B."/>
            <person name="Abouelleil A."/>
            <person name="Alvarado L."/>
            <person name="Arachchi H.M."/>
            <person name="Berlin A."/>
            <person name="Chapman S.B."/>
            <person name="Gearin G."/>
            <person name="Goldberg J."/>
            <person name="Griggs A."/>
            <person name="Gujja S."/>
            <person name="Hansen M."/>
            <person name="Heiman D."/>
            <person name="Howarth C."/>
            <person name="Larimer J."/>
            <person name="Lui A."/>
            <person name="MacDonald P.J.P."/>
            <person name="McCowen C."/>
            <person name="Montmayeur A."/>
            <person name="Murphy C."/>
            <person name="Neiman D."/>
            <person name="Pearson M."/>
            <person name="Priest M."/>
            <person name="Roberts A."/>
            <person name="Saif S."/>
            <person name="Shea T."/>
            <person name="Sisk P."/>
            <person name="Stolte C."/>
            <person name="Sykes S."/>
            <person name="Wortman J."/>
            <person name="Nusbaum C."/>
            <person name="Birren B."/>
        </authorList>
    </citation>
    <scope>NUCLEOTIDE SEQUENCE [LARGE SCALE GENOMIC DNA]</scope>
    <source>
        <strain evidence="2 3">15908</strain>
    </source>
</reference>
<dbReference type="OrthoDB" id="595470at2"/>
<dbReference type="InterPro" id="IPR035093">
    <property type="entry name" value="RelE/ParE_toxin_dom_sf"/>
</dbReference>
<dbReference type="HOGENOM" id="CLU_3096014_0_0_5"/>
<organism evidence="2 3">
    <name type="scientific">Bartonella rattimassiliensis 15908</name>
    <dbReference type="NCBI Taxonomy" id="1094556"/>
    <lineage>
        <taxon>Bacteria</taxon>
        <taxon>Pseudomonadati</taxon>
        <taxon>Pseudomonadota</taxon>
        <taxon>Alphaproteobacteria</taxon>
        <taxon>Hyphomicrobiales</taxon>
        <taxon>Bartonellaceae</taxon>
        <taxon>Bartonella</taxon>
    </lineage>
</organism>
<evidence type="ECO:0000313" key="3">
    <source>
        <dbReference type="Proteomes" id="UP000001077"/>
    </source>
</evidence>
<dbReference type="PATRIC" id="fig|1094556.3.peg.1908"/>
<dbReference type="Proteomes" id="UP000001077">
    <property type="component" value="Unassembled WGS sequence"/>
</dbReference>
<dbReference type="EMBL" id="AILY01000059">
    <property type="protein sequence ID" value="EJF82635.1"/>
    <property type="molecule type" value="Genomic_DNA"/>
</dbReference>
<keyword evidence="1" id="KW-1277">Toxin-antitoxin system</keyword>
<dbReference type="Pfam" id="PF05016">
    <property type="entry name" value="ParE_toxin"/>
    <property type="match status" value="1"/>
</dbReference>
<protein>
    <recommendedName>
        <fullName evidence="4">RelE/StbE family addiction module toxin</fullName>
    </recommendedName>
</protein>
<accession>J1JEW6</accession>
<sequence length="51" mass="5864">MLSIIWLASAHSDLHKILTYIAYESPPAARRMKKLLEDSVVHARREFPIST</sequence>
<dbReference type="InterPro" id="IPR007712">
    <property type="entry name" value="RelE/ParE_toxin"/>
</dbReference>
<dbReference type="STRING" id="1094556.MCY_01692"/>
<comment type="caution">
    <text evidence="2">The sequence shown here is derived from an EMBL/GenBank/DDBJ whole genome shotgun (WGS) entry which is preliminary data.</text>
</comment>
<evidence type="ECO:0000256" key="1">
    <source>
        <dbReference type="ARBA" id="ARBA00022649"/>
    </source>
</evidence>
<evidence type="ECO:0000313" key="2">
    <source>
        <dbReference type="EMBL" id="EJF82635.1"/>
    </source>
</evidence>
<gene>
    <name evidence="2" type="ORF">MCY_01692</name>
</gene>
<keyword evidence="3" id="KW-1185">Reference proteome</keyword>
<evidence type="ECO:0008006" key="4">
    <source>
        <dbReference type="Google" id="ProtNLM"/>
    </source>
</evidence>
<dbReference type="AlphaFoldDB" id="J1JEW6"/>